<sequence>MNKEMNSWFGELMPFLTGEKKWDTGGPWVCESHPLMPRDRGYTFDCDCGAPGMPPYIHQIPEKIIQMFVTQCEKSINPDLYTKLVDEIVPALELAVINHG</sequence>
<organism evidence="1">
    <name type="scientific">marine sediment metagenome</name>
    <dbReference type="NCBI Taxonomy" id="412755"/>
    <lineage>
        <taxon>unclassified sequences</taxon>
        <taxon>metagenomes</taxon>
        <taxon>ecological metagenomes</taxon>
    </lineage>
</organism>
<reference evidence="1" key="1">
    <citation type="journal article" date="2015" name="Nature">
        <title>Complex archaea that bridge the gap between prokaryotes and eukaryotes.</title>
        <authorList>
            <person name="Spang A."/>
            <person name="Saw J.H."/>
            <person name="Jorgensen S.L."/>
            <person name="Zaremba-Niedzwiedzka K."/>
            <person name="Martijn J."/>
            <person name="Lind A.E."/>
            <person name="van Eijk R."/>
            <person name="Schleper C."/>
            <person name="Guy L."/>
            <person name="Ettema T.J."/>
        </authorList>
    </citation>
    <scope>NUCLEOTIDE SEQUENCE</scope>
</reference>
<name>A0A0F9J3E9_9ZZZZ</name>
<gene>
    <name evidence="1" type="ORF">LCGC14_1804310</name>
</gene>
<evidence type="ECO:0000313" key="1">
    <source>
        <dbReference type="EMBL" id="KKM00446.1"/>
    </source>
</evidence>
<proteinExistence type="predicted"/>
<protein>
    <submittedName>
        <fullName evidence="1">Uncharacterized protein</fullName>
    </submittedName>
</protein>
<dbReference type="AlphaFoldDB" id="A0A0F9J3E9"/>
<accession>A0A0F9J3E9</accession>
<comment type="caution">
    <text evidence="1">The sequence shown here is derived from an EMBL/GenBank/DDBJ whole genome shotgun (WGS) entry which is preliminary data.</text>
</comment>
<dbReference type="EMBL" id="LAZR01017431">
    <property type="protein sequence ID" value="KKM00446.1"/>
    <property type="molecule type" value="Genomic_DNA"/>
</dbReference>